<protein>
    <submittedName>
        <fullName evidence="2">Uncharacterized protein</fullName>
    </submittedName>
</protein>
<evidence type="ECO:0000256" key="1">
    <source>
        <dbReference type="SAM" id="Phobius"/>
    </source>
</evidence>
<dbReference type="STRING" id="282676.B6F84_03920"/>
<dbReference type="AlphaFoldDB" id="A0A1W6JYG5"/>
<sequence>MRYGIPLISLGILILILGAIPLPFHTTITVSRNFTLPPWITSVTITVNSGNFTIYTPNSEIQASKGYSGFFTSPFSIQGEGNVTITGDNIKLFYSNTYKYVSFFIIIVGIEIEIAQIIYNRIKKKKLNVLKRDKL</sequence>
<name>A0A1W6JYG5_9CREN</name>
<dbReference type="GeneID" id="41590038"/>
<keyword evidence="3" id="KW-1185">Reference proteome</keyword>
<evidence type="ECO:0000313" key="2">
    <source>
        <dbReference type="EMBL" id="ARM75260.1"/>
    </source>
</evidence>
<keyword evidence="1" id="KW-1133">Transmembrane helix</keyword>
<feature type="transmembrane region" description="Helical" evidence="1">
    <location>
        <begin position="100"/>
        <end position="122"/>
    </location>
</feature>
<keyword evidence="1" id="KW-0472">Membrane</keyword>
<feature type="transmembrane region" description="Helical" evidence="1">
    <location>
        <begin position="7"/>
        <end position="24"/>
    </location>
</feature>
<accession>A0A1W6JYG5</accession>
<organism evidence="2 3">
    <name type="scientific">Acidianus manzaensis</name>
    <dbReference type="NCBI Taxonomy" id="282676"/>
    <lineage>
        <taxon>Archaea</taxon>
        <taxon>Thermoproteota</taxon>
        <taxon>Thermoprotei</taxon>
        <taxon>Sulfolobales</taxon>
        <taxon>Sulfolobaceae</taxon>
        <taxon>Acidianus</taxon>
    </lineage>
</organism>
<proteinExistence type="predicted"/>
<evidence type="ECO:0000313" key="3">
    <source>
        <dbReference type="Proteomes" id="UP000193404"/>
    </source>
</evidence>
<dbReference type="OrthoDB" id="43758at2157"/>
<dbReference type="Proteomes" id="UP000193404">
    <property type="component" value="Chromosome"/>
</dbReference>
<gene>
    <name evidence="2" type="ORF">B6F84_03920</name>
</gene>
<dbReference type="KEGG" id="aman:B6F84_03920"/>
<keyword evidence="1" id="KW-0812">Transmembrane</keyword>
<dbReference type="EMBL" id="CP020477">
    <property type="protein sequence ID" value="ARM75260.1"/>
    <property type="molecule type" value="Genomic_DNA"/>
</dbReference>
<dbReference type="RefSeq" id="WP_148691021.1">
    <property type="nucleotide sequence ID" value="NZ_CP020477.1"/>
</dbReference>
<reference evidence="2 3" key="1">
    <citation type="submission" date="2017-03" db="EMBL/GenBank/DDBJ databases">
        <title>Sulfur activation and transportation mechanism of thermophilic Archaea Acidianus manzaensis YN-25.</title>
        <authorList>
            <person name="Ma Y."/>
            <person name="Yang Y."/>
            <person name="Xia J."/>
        </authorList>
    </citation>
    <scope>NUCLEOTIDE SEQUENCE [LARGE SCALE GENOMIC DNA]</scope>
    <source>
        <strain evidence="2 3">YN-25</strain>
    </source>
</reference>